<dbReference type="EMBL" id="UOFL01000174">
    <property type="protein sequence ID" value="VAW79542.1"/>
    <property type="molecule type" value="Genomic_DNA"/>
</dbReference>
<organism evidence="2">
    <name type="scientific">hydrothermal vent metagenome</name>
    <dbReference type="NCBI Taxonomy" id="652676"/>
    <lineage>
        <taxon>unclassified sequences</taxon>
        <taxon>metagenomes</taxon>
        <taxon>ecological metagenomes</taxon>
    </lineage>
</organism>
<feature type="transmembrane region" description="Helical" evidence="1">
    <location>
        <begin position="43"/>
        <end position="62"/>
    </location>
</feature>
<name>A0A3B0YW29_9ZZZZ</name>
<keyword evidence="1" id="KW-0812">Transmembrane</keyword>
<evidence type="ECO:0008006" key="3">
    <source>
        <dbReference type="Google" id="ProtNLM"/>
    </source>
</evidence>
<evidence type="ECO:0000313" key="2">
    <source>
        <dbReference type="EMBL" id="VAW79542.1"/>
    </source>
</evidence>
<protein>
    <recommendedName>
        <fullName evidence="3">DoxX family protein</fullName>
    </recommendedName>
</protein>
<reference evidence="2" key="1">
    <citation type="submission" date="2018-06" db="EMBL/GenBank/DDBJ databases">
        <authorList>
            <person name="Zhirakovskaya E."/>
        </authorList>
    </citation>
    <scope>NUCLEOTIDE SEQUENCE</scope>
</reference>
<evidence type="ECO:0000256" key="1">
    <source>
        <dbReference type="SAM" id="Phobius"/>
    </source>
</evidence>
<sequence>MKIFGALLMIFGFVDLIGSFTQFDLWGQYMGVGLPNFIWKFTAYVELILGYFLLLTGGKITAME</sequence>
<accession>A0A3B0YW29</accession>
<dbReference type="AlphaFoldDB" id="A0A3B0YW29"/>
<proteinExistence type="predicted"/>
<keyword evidence="1" id="KW-1133">Transmembrane helix</keyword>
<gene>
    <name evidence="2" type="ORF">MNBD_GAMMA12-1220</name>
</gene>
<keyword evidence="1" id="KW-0472">Membrane</keyword>